<dbReference type="Pfam" id="PF13193">
    <property type="entry name" value="AMP-binding_C"/>
    <property type="match status" value="1"/>
</dbReference>
<evidence type="ECO:0000256" key="1">
    <source>
        <dbReference type="ARBA" id="ARBA00022598"/>
    </source>
</evidence>
<dbReference type="EMBL" id="JXUW01000001">
    <property type="protein sequence ID" value="KJE78045.1"/>
    <property type="molecule type" value="Genomic_DNA"/>
</dbReference>
<comment type="caution">
    <text evidence="4">The sequence shown here is derived from an EMBL/GenBank/DDBJ whole genome shotgun (WGS) entry which is preliminary data.</text>
</comment>
<dbReference type="AlphaFoldDB" id="A0A0D8FXU4"/>
<dbReference type="STRING" id="1121877.FEAC_00350"/>
<keyword evidence="1 4" id="KW-0436">Ligase</keyword>
<dbReference type="Proteomes" id="UP000032336">
    <property type="component" value="Unassembled WGS sequence"/>
</dbReference>
<dbReference type="PANTHER" id="PTHR43352:SF1">
    <property type="entry name" value="ANTHRANILATE--COA LIGASE"/>
    <property type="match status" value="1"/>
</dbReference>
<dbReference type="Pfam" id="PF00501">
    <property type="entry name" value="AMP-binding"/>
    <property type="match status" value="1"/>
</dbReference>
<feature type="domain" description="AMP-binding enzyme C-terminal" evidence="3">
    <location>
        <begin position="438"/>
        <end position="516"/>
    </location>
</feature>
<dbReference type="NCBIfam" id="TIGR02262">
    <property type="entry name" value="benz_CoA_lig"/>
    <property type="match status" value="1"/>
</dbReference>
<proteinExistence type="predicted"/>
<evidence type="ECO:0000259" key="2">
    <source>
        <dbReference type="Pfam" id="PF00501"/>
    </source>
</evidence>
<dbReference type="GeneID" id="78371397"/>
<dbReference type="PATRIC" id="fig|1121877.4.peg.40"/>
<dbReference type="InterPro" id="IPR025110">
    <property type="entry name" value="AMP-bd_C"/>
</dbReference>
<dbReference type="EC" id="6.2.1.25" evidence="4"/>
<protein>
    <submittedName>
        <fullName evidence="4">Benzoate--CoA ligase</fullName>
        <ecNumber evidence="4">6.2.1.25</ecNumber>
    </submittedName>
</protein>
<dbReference type="InterPro" id="IPR000873">
    <property type="entry name" value="AMP-dep_synth/lig_dom"/>
</dbReference>
<dbReference type="eggNOG" id="COG0365">
    <property type="taxonomic scope" value="Bacteria"/>
</dbReference>
<reference evidence="4 5" key="1">
    <citation type="submission" date="2015-01" db="EMBL/GenBank/DDBJ databases">
        <title>Draft genome of the acidophilic iron oxidizer Ferrimicrobium acidiphilum strain T23.</title>
        <authorList>
            <person name="Poehlein A."/>
            <person name="Eisen S."/>
            <person name="Schloemann M."/>
            <person name="Johnson B.D."/>
            <person name="Daniel R."/>
            <person name="Muehling M."/>
        </authorList>
    </citation>
    <scope>NUCLEOTIDE SEQUENCE [LARGE SCALE GENOMIC DNA]</scope>
    <source>
        <strain evidence="4 5">T23</strain>
    </source>
</reference>
<evidence type="ECO:0000259" key="3">
    <source>
        <dbReference type="Pfam" id="PF13193"/>
    </source>
</evidence>
<dbReference type="InterPro" id="IPR011957">
    <property type="entry name" value="Benz_CoA_lig"/>
</dbReference>
<dbReference type="Gene3D" id="3.30.300.30">
    <property type="match status" value="1"/>
</dbReference>
<dbReference type="Gene3D" id="3.40.50.980">
    <property type="match status" value="1"/>
</dbReference>
<keyword evidence="5" id="KW-1185">Reference proteome</keyword>
<accession>A0A0D8FXU4</accession>
<dbReference type="Gene3D" id="2.30.38.10">
    <property type="entry name" value="Luciferase, Domain 3"/>
    <property type="match status" value="1"/>
</dbReference>
<dbReference type="PANTHER" id="PTHR43352">
    <property type="entry name" value="ACETYL-COA SYNTHETASE"/>
    <property type="match status" value="1"/>
</dbReference>
<organism evidence="4 5">
    <name type="scientific">Ferrimicrobium acidiphilum DSM 19497</name>
    <dbReference type="NCBI Taxonomy" id="1121877"/>
    <lineage>
        <taxon>Bacteria</taxon>
        <taxon>Bacillati</taxon>
        <taxon>Actinomycetota</taxon>
        <taxon>Acidimicrobiia</taxon>
        <taxon>Acidimicrobiales</taxon>
        <taxon>Acidimicrobiaceae</taxon>
        <taxon>Ferrimicrobium</taxon>
    </lineage>
</organism>
<dbReference type="GO" id="GO:0005524">
    <property type="term" value="F:ATP binding"/>
    <property type="evidence" value="ECO:0007669"/>
    <property type="project" value="InterPro"/>
</dbReference>
<gene>
    <name evidence="4" type="primary">bclA</name>
    <name evidence="4" type="ORF">FEAC_00350</name>
</gene>
<evidence type="ECO:0000313" key="4">
    <source>
        <dbReference type="EMBL" id="KJE78045.1"/>
    </source>
</evidence>
<dbReference type="SUPFAM" id="SSF56801">
    <property type="entry name" value="Acetyl-CoA synthetase-like"/>
    <property type="match status" value="1"/>
</dbReference>
<dbReference type="OrthoDB" id="9803968at2"/>
<name>A0A0D8FXU4_9ACTN</name>
<dbReference type="Gene3D" id="3.40.50.12820">
    <property type="match status" value="1"/>
</dbReference>
<feature type="domain" description="AMP-dependent synthetase/ligase" evidence="2">
    <location>
        <begin position="38"/>
        <end position="388"/>
    </location>
</feature>
<evidence type="ECO:0000313" key="5">
    <source>
        <dbReference type="Proteomes" id="UP000032336"/>
    </source>
</evidence>
<dbReference type="RefSeq" id="WP_052564988.1">
    <property type="nucleotide sequence ID" value="NZ_JQKF01000001.1"/>
</dbReference>
<dbReference type="GO" id="GO:0044550">
    <property type="term" value="P:secondary metabolite biosynthetic process"/>
    <property type="evidence" value="ECO:0007669"/>
    <property type="project" value="TreeGrafter"/>
</dbReference>
<sequence>MRIEEREAMPIEDWLAALPKVYNIADRLLANSQLLPATKRAVIDADGSYSYLEVQDLVLRAATALRELGLEPEDRLLLIIGDTILFPTLFLGAIRAGIVPIPLNPLLSEEDFRYIIEDSRVKAIIAASHDTDKINHAASTAARIKWIEYDNGLNGPGIGARILAASPYQLPVATVADEIAFWLYSSGSTGRPKGVRHLHRNVAVTIECFAERVLGLRSTDAVFSAAKLFFAYGLGNGLTFPFGVGASAIYLNERPTPDSVIDLMETTHPTVFCGVPTLFASLLASPRAAELADLGLRICTSAGEALPPEIGRRFEDLTGAPIIDGLGSTEMLHIFLANRPGQIRYGSSGVPVPGYEAQLLDENGSVVTLPDTIGELVVRGYSAADGYWNQRDKSLATFRGHWTHTGDKYLRDDDGFYYYAGRSDDMMKVSGNWVSPFEVESALIAHPKVLEAAVVPWKDTDTLIKPKAYVVLQPKVVATTELTVELQAFVKEQVSPWKYPRWIEFVEELPKTATGKIQRFKLRES</sequence>
<dbReference type="InterPro" id="IPR045851">
    <property type="entry name" value="AMP-bd_C_sf"/>
</dbReference>
<dbReference type="GO" id="GO:0018858">
    <property type="term" value="F:benzoate-CoA ligase activity"/>
    <property type="evidence" value="ECO:0007669"/>
    <property type="project" value="UniProtKB-EC"/>
</dbReference>